<accession>A0A6C0J0G2</accession>
<dbReference type="AlphaFoldDB" id="A0A6C0J0G2"/>
<evidence type="ECO:0000313" key="1">
    <source>
        <dbReference type="EMBL" id="QHT98812.1"/>
    </source>
</evidence>
<dbReference type="EMBL" id="MN740297">
    <property type="protein sequence ID" value="QHT98812.1"/>
    <property type="molecule type" value="Genomic_DNA"/>
</dbReference>
<reference evidence="1" key="1">
    <citation type="journal article" date="2020" name="Nature">
        <title>Giant virus diversity and host interactions through global metagenomics.</title>
        <authorList>
            <person name="Schulz F."/>
            <person name="Roux S."/>
            <person name="Paez-Espino D."/>
            <person name="Jungbluth S."/>
            <person name="Walsh D.A."/>
            <person name="Denef V.J."/>
            <person name="McMahon K.D."/>
            <person name="Konstantinidis K.T."/>
            <person name="Eloe-Fadrosh E.A."/>
            <person name="Kyrpides N.C."/>
            <person name="Woyke T."/>
        </authorList>
    </citation>
    <scope>NUCLEOTIDE SEQUENCE</scope>
    <source>
        <strain evidence="1">GVMAG-M-3300025695-21</strain>
    </source>
</reference>
<name>A0A6C0J0G2_9ZZZZ</name>
<sequence>MPSEQTNSEKEVVEKPAKPKMFKIKKLIIIDEKQSQDGEIDVDKYHKWSDKSKDVPFKSSQKCVGNGEEKLAKELDILMPLGGQNSTVDLIHPNMGNISVKDMTNDDCTLGTEGCNNMRKIFRTIINLFVCWIIKYKSKCELANKFYNEINKKYGSSRTTIFCGIDRLELSKTNLQKLNELFNEVKKHKSEKKYESLESEYINDIVNSLGDKSLQDMLNECVRKEATIMTLIIVDEKQGWLIVKDINKLSCPRITRGAPRINYN</sequence>
<organism evidence="1">
    <name type="scientific">viral metagenome</name>
    <dbReference type="NCBI Taxonomy" id="1070528"/>
    <lineage>
        <taxon>unclassified sequences</taxon>
        <taxon>metagenomes</taxon>
        <taxon>organismal metagenomes</taxon>
    </lineage>
</organism>
<protein>
    <submittedName>
        <fullName evidence="1">Uncharacterized protein</fullName>
    </submittedName>
</protein>
<proteinExistence type="predicted"/>